<dbReference type="eggNOG" id="ENOG5030PRY">
    <property type="taxonomic scope" value="Bacteria"/>
</dbReference>
<dbReference type="STRING" id="1337093.MBELCI_0556"/>
<gene>
    <name evidence="2" type="ORF">MBELCI_0556</name>
</gene>
<feature type="domain" description="RES" evidence="1">
    <location>
        <begin position="2"/>
        <end position="129"/>
    </location>
</feature>
<name>U3AA09_9RHOB</name>
<accession>U3AA09</accession>
<dbReference type="Pfam" id="PF08808">
    <property type="entry name" value="RES"/>
    <property type="match status" value="1"/>
</dbReference>
<dbReference type="InterPro" id="IPR014914">
    <property type="entry name" value="RES_dom"/>
</dbReference>
<evidence type="ECO:0000313" key="3">
    <source>
        <dbReference type="Proteomes" id="UP000016566"/>
    </source>
</evidence>
<proteinExistence type="predicted"/>
<evidence type="ECO:0000313" key="2">
    <source>
        <dbReference type="EMBL" id="GAD54504.1"/>
    </source>
</evidence>
<comment type="caution">
    <text evidence="2">The sequence shown here is derived from an EMBL/GenBank/DDBJ whole genome shotgun (WGS) entry which is preliminary data.</text>
</comment>
<reference evidence="2" key="1">
    <citation type="journal article" date="2013" name="Genome Announc.">
        <title>Draft Genome Sequence of Loktanella cinnabarina LL-001T, Isolated from Deep-Sea Floor Sediment.</title>
        <authorList>
            <person name="Nishi S."/>
            <person name="Tsubouchi T."/>
            <person name="Takaki Y."/>
            <person name="Koyanagi R."/>
            <person name="Satoh N."/>
            <person name="Maruyama T."/>
            <person name="Hatada Y."/>
        </authorList>
    </citation>
    <scope>NUCLEOTIDE SEQUENCE [LARGE SCALE GENOMIC DNA]</scope>
    <source>
        <strain evidence="2">LL-001</strain>
    </source>
</reference>
<dbReference type="EMBL" id="BATB01000004">
    <property type="protein sequence ID" value="GAD54504.1"/>
    <property type="molecule type" value="Genomic_DNA"/>
</dbReference>
<dbReference type="SMART" id="SM00953">
    <property type="entry name" value="RES"/>
    <property type="match status" value="1"/>
</dbReference>
<keyword evidence="3" id="KW-1185">Reference proteome</keyword>
<dbReference type="Proteomes" id="UP000016566">
    <property type="component" value="Unassembled WGS sequence"/>
</dbReference>
<protein>
    <submittedName>
        <fullName evidence="2">Hypotheical conserved protein</fullName>
    </submittedName>
</protein>
<evidence type="ECO:0000259" key="1">
    <source>
        <dbReference type="SMART" id="SM00953"/>
    </source>
</evidence>
<sequence>MASASGRFHHDGQPALYASLSPEGAGVAMASYASPGDPPRLIWPLHLAPKALADLRDRAVCAALGIDPDDLVSRWADDRAAGRQVRSWRASDHLRAMGPDGFLYPSRKAPEHGHVILFATKGLRLAGPPEPWSLAAPIR</sequence>
<dbReference type="AlphaFoldDB" id="U3AA09"/>
<organism evidence="2 3">
    <name type="scientific">Limimaricola cinnabarinus LL-001</name>
    <dbReference type="NCBI Taxonomy" id="1337093"/>
    <lineage>
        <taxon>Bacteria</taxon>
        <taxon>Pseudomonadati</taxon>
        <taxon>Pseudomonadota</taxon>
        <taxon>Alphaproteobacteria</taxon>
        <taxon>Rhodobacterales</taxon>
        <taxon>Paracoccaceae</taxon>
        <taxon>Limimaricola</taxon>
    </lineage>
</organism>